<dbReference type="Proteomes" id="UP000193862">
    <property type="component" value="Unassembled WGS sequence"/>
</dbReference>
<organism evidence="1 2">
    <name type="scientific">Aquimixticola soesokkakensis</name>
    <dbReference type="NCBI Taxonomy" id="1519096"/>
    <lineage>
        <taxon>Bacteria</taxon>
        <taxon>Pseudomonadati</taxon>
        <taxon>Pseudomonadota</taxon>
        <taxon>Alphaproteobacteria</taxon>
        <taxon>Rhodobacterales</taxon>
        <taxon>Paracoccaceae</taxon>
        <taxon>Aquimixticola</taxon>
    </lineage>
</organism>
<dbReference type="AlphaFoldDB" id="A0A1Y5SCZ6"/>
<proteinExistence type="predicted"/>
<sequence>MGIKLKSAGAVSRFNDPVAKAFPPVSSGLEYLNFFGLDAALSARNLAALRPNGALIGIPVVNSDHIVLTSQDAYIETGIAQPDSFTFISVAKPTADAINAPLIGNAGSPFVGGAGNTNGALLYFNKGTASDAMTTPSLNVTENIGGTATINSIGLASTAFTDLPACFIGTYDASTGVRALYNMTAGTSIIGTASAYASAKGSSLRIGSTYNTNYGGPVAHYAGGIYDRALTAGECQKLYQWIAGLLLAKRGITV</sequence>
<dbReference type="EMBL" id="FWFS01000004">
    <property type="protein sequence ID" value="SLN37889.1"/>
    <property type="molecule type" value="Genomic_DNA"/>
</dbReference>
<accession>A0A1Y5SCZ6</accession>
<gene>
    <name evidence="1" type="ORF">AQS8620_01411</name>
</gene>
<evidence type="ECO:0000313" key="1">
    <source>
        <dbReference type="EMBL" id="SLN37889.1"/>
    </source>
</evidence>
<protein>
    <submittedName>
        <fullName evidence="1">Uncharacterized protein</fullName>
    </submittedName>
</protein>
<dbReference type="Gene3D" id="2.60.120.200">
    <property type="match status" value="1"/>
</dbReference>
<reference evidence="1 2" key="1">
    <citation type="submission" date="2017-03" db="EMBL/GenBank/DDBJ databases">
        <authorList>
            <person name="Afonso C.L."/>
            <person name="Miller P.J."/>
            <person name="Scott M.A."/>
            <person name="Spackman E."/>
            <person name="Goraichik I."/>
            <person name="Dimitrov K.M."/>
            <person name="Suarez D.L."/>
            <person name="Swayne D.E."/>
        </authorList>
    </citation>
    <scope>NUCLEOTIDE SEQUENCE [LARGE SCALE GENOMIC DNA]</scope>
    <source>
        <strain evidence="1 2">CECT 8620</strain>
    </source>
</reference>
<name>A0A1Y5SCZ6_9RHOB</name>
<evidence type="ECO:0000313" key="2">
    <source>
        <dbReference type="Proteomes" id="UP000193862"/>
    </source>
</evidence>
<dbReference type="RefSeq" id="WP_085836115.1">
    <property type="nucleotide sequence ID" value="NZ_FWFS01000004.1"/>
</dbReference>
<keyword evidence="2" id="KW-1185">Reference proteome</keyword>